<dbReference type="Proteomes" id="UP000805193">
    <property type="component" value="Unassembled WGS sequence"/>
</dbReference>
<dbReference type="EMBL" id="JABSTQ010009911">
    <property type="protein sequence ID" value="KAG0424984.1"/>
    <property type="molecule type" value="Genomic_DNA"/>
</dbReference>
<feature type="non-terminal residue" evidence="1">
    <location>
        <position position="213"/>
    </location>
</feature>
<sequence>KQSAVATATPSEEETVIAPSAFYGVPKTRPKRFLGKDNLLDNIDCNESDLSGESSSEECDPITEDSSDEDVESTDAKVETGVPKGDLKRTYANKRYTWKRCDRGDSEVVVHERATARTGAPTRHNVTDASFVFVRVLRAPAFAHADSVNWTAWEPQAMQAATEKAADAEDVASIMRNADTPWLSVAPSAPMCMAAPRTLIFHAVLRTSTCCYK</sequence>
<feature type="non-terminal residue" evidence="1">
    <location>
        <position position="1"/>
    </location>
</feature>
<gene>
    <name evidence="1" type="ORF">HPB47_027827</name>
</gene>
<accession>A0AC60PUZ1</accession>
<keyword evidence="2" id="KW-1185">Reference proteome</keyword>
<evidence type="ECO:0000313" key="2">
    <source>
        <dbReference type="Proteomes" id="UP000805193"/>
    </source>
</evidence>
<comment type="caution">
    <text evidence="1">The sequence shown here is derived from an EMBL/GenBank/DDBJ whole genome shotgun (WGS) entry which is preliminary data.</text>
</comment>
<organism evidence="1 2">
    <name type="scientific">Ixodes persulcatus</name>
    <name type="common">Taiga tick</name>
    <dbReference type="NCBI Taxonomy" id="34615"/>
    <lineage>
        <taxon>Eukaryota</taxon>
        <taxon>Metazoa</taxon>
        <taxon>Ecdysozoa</taxon>
        <taxon>Arthropoda</taxon>
        <taxon>Chelicerata</taxon>
        <taxon>Arachnida</taxon>
        <taxon>Acari</taxon>
        <taxon>Parasitiformes</taxon>
        <taxon>Ixodida</taxon>
        <taxon>Ixodoidea</taxon>
        <taxon>Ixodidae</taxon>
        <taxon>Ixodinae</taxon>
        <taxon>Ixodes</taxon>
    </lineage>
</organism>
<proteinExistence type="predicted"/>
<protein>
    <submittedName>
        <fullName evidence="1">Uncharacterized protein</fullName>
    </submittedName>
</protein>
<evidence type="ECO:0000313" key="1">
    <source>
        <dbReference type="EMBL" id="KAG0424984.1"/>
    </source>
</evidence>
<reference evidence="1 2" key="1">
    <citation type="journal article" date="2020" name="Cell">
        <title>Large-Scale Comparative Analyses of Tick Genomes Elucidate Their Genetic Diversity and Vector Capacities.</title>
        <authorList>
            <consortium name="Tick Genome and Microbiome Consortium (TIGMIC)"/>
            <person name="Jia N."/>
            <person name="Wang J."/>
            <person name="Shi W."/>
            <person name="Du L."/>
            <person name="Sun Y."/>
            <person name="Zhan W."/>
            <person name="Jiang J.F."/>
            <person name="Wang Q."/>
            <person name="Zhang B."/>
            <person name="Ji P."/>
            <person name="Bell-Sakyi L."/>
            <person name="Cui X.M."/>
            <person name="Yuan T.T."/>
            <person name="Jiang B.G."/>
            <person name="Yang W.F."/>
            <person name="Lam T.T."/>
            <person name="Chang Q.C."/>
            <person name="Ding S.J."/>
            <person name="Wang X.J."/>
            <person name="Zhu J.G."/>
            <person name="Ruan X.D."/>
            <person name="Zhao L."/>
            <person name="Wei J.T."/>
            <person name="Ye R.Z."/>
            <person name="Que T.C."/>
            <person name="Du C.H."/>
            <person name="Zhou Y.H."/>
            <person name="Cheng J.X."/>
            <person name="Dai P.F."/>
            <person name="Guo W.B."/>
            <person name="Han X.H."/>
            <person name="Huang E.J."/>
            <person name="Li L.F."/>
            <person name="Wei W."/>
            <person name="Gao Y.C."/>
            <person name="Liu J.Z."/>
            <person name="Shao H.Z."/>
            <person name="Wang X."/>
            <person name="Wang C.C."/>
            <person name="Yang T.C."/>
            <person name="Huo Q.B."/>
            <person name="Li W."/>
            <person name="Chen H.Y."/>
            <person name="Chen S.E."/>
            <person name="Zhou L.G."/>
            <person name="Ni X.B."/>
            <person name="Tian J.H."/>
            <person name="Sheng Y."/>
            <person name="Liu T."/>
            <person name="Pan Y.S."/>
            <person name="Xia L.Y."/>
            <person name="Li J."/>
            <person name="Zhao F."/>
            <person name="Cao W.C."/>
        </authorList>
    </citation>
    <scope>NUCLEOTIDE SEQUENCE [LARGE SCALE GENOMIC DNA]</scope>
    <source>
        <strain evidence="1">Iper-2018</strain>
    </source>
</reference>
<name>A0AC60PUZ1_IXOPE</name>